<gene>
    <name evidence="2" type="ORF">SPARVUS_LOCUS6911063</name>
</gene>
<comment type="caution">
    <text evidence="2">The sequence shown here is derived from an EMBL/GenBank/DDBJ whole genome shotgun (WGS) entry which is preliminary data.</text>
</comment>
<proteinExistence type="predicted"/>
<evidence type="ECO:0000259" key="1">
    <source>
        <dbReference type="Pfam" id="PF21731"/>
    </source>
</evidence>
<feature type="domain" description="Target of Nesh-SH3/FNDC1 C-terminal" evidence="1">
    <location>
        <begin position="13"/>
        <end position="75"/>
    </location>
</feature>
<evidence type="ECO:0000313" key="3">
    <source>
        <dbReference type="Proteomes" id="UP001162483"/>
    </source>
</evidence>
<dbReference type="Proteomes" id="UP001162483">
    <property type="component" value="Unassembled WGS sequence"/>
</dbReference>
<dbReference type="PANTHER" id="PTHR23197">
    <property type="entry name" value="TARSH-RELATED FIBRONECTIN DOMAIN-CONTAINING"/>
    <property type="match status" value="1"/>
</dbReference>
<organism evidence="2 3">
    <name type="scientific">Staurois parvus</name>
    <dbReference type="NCBI Taxonomy" id="386267"/>
    <lineage>
        <taxon>Eukaryota</taxon>
        <taxon>Metazoa</taxon>
        <taxon>Chordata</taxon>
        <taxon>Craniata</taxon>
        <taxon>Vertebrata</taxon>
        <taxon>Euteleostomi</taxon>
        <taxon>Amphibia</taxon>
        <taxon>Batrachia</taxon>
        <taxon>Anura</taxon>
        <taxon>Neobatrachia</taxon>
        <taxon>Ranoidea</taxon>
        <taxon>Ranidae</taxon>
        <taxon>Staurois</taxon>
    </lineage>
</organism>
<name>A0ABN9DBK4_9NEOB</name>
<dbReference type="Pfam" id="PF21731">
    <property type="entry name" value="TARSH_C"/>
    <property type="match status" value="1"/>
</dbReference>
<accession>A0ABN9DBK4</accession>
<sequence length="93" mass="10842">MLIVRPPGGEPIWIPYAFKHDSSYSGCQGKQYVKRTWYRKFVGVMLCNSLRYKIYLSENLRDTFYSIGDSWGERRGSLSVCGFLYGRKNRSSL</sequence>
<dbReference type="InterPro" id="IPR049109">
    <property type="entry name" value="TARSH/FNDC1_C"/>
</dbReference>
<dbReference type="EMBL" id="CATNWA010014234">
    <property type="protein sequence ID" value="CAI9569344.1"/>
    <property type="molecule type" value="Genomic_DNA"/>
</dbReference>
<dbReference type="PANTHER" id="PTHR23197:SF8">
    <property type="entry name" value="FIBRONECTIN TYPE III DOMAIN-CONTAINING PROTEIN 1"/>
    <property type="match status" value="1"/>
</dbReference>
<evidence type="ECO:0000313" key="2">
    <source>
        <dbReference type="EMBL" id="CAI9569344.1"/>
    </source>
</evidence>
<keyword evidence="3" id="KW-1185">Reference proteome</keyword>
<reference evidence="2" key="1">
    <citation type="submission" date="2023-05" db="EMBL/GenBank/DDBJ databases">
        <authorList>
            <person name="Stuckert A."/>
        </authorList>
    </citation>
    <scope>NUCLEOTIDE SEQUENCE</scope>
</reference>
<protein>
    <recommendedName>
        <fullName evidence="1">Target of Nesh-SH3/FNDC1 C-terminal domain-containing protein</fullName>
    </recommendedName>
</protein>